<dbReference type="EMBL" id="LXWW01000033">
    <property type="protein sequence ID" value="OAO17368.1"/>
    <property type="molecule type" value="Genomic_DNA"/>
</dbReference>
<reference evidence="3 4" key="1">
    <citation type="submission" date="2016-05" db="EMBL/GenBank/DDBJ databases">
        <title>Nuclear genome of Blastocystis sp. subtype 1 NandII.</title>
        <authorList>
            <person name="Gentekaki E."/>
            <person name="Curtis B."/>
            <person name="Stairs C."/>
            <person name="Eme L."/>
            <person name="Herman E."/>
            <person name="Klimes V."/>
            <person name="Arias M.C."/>
            <person name="Elias M."/>
            <person name="Hilliou F."/>
            <person name="Klute M."/>
            <person name="Malik S.-B."/>
            <person name="Pightling A."/>
            <person name="Rachubinski R."/>
            <person name="Salas D."/>
            <person name="Schlacht A."/>
            <person name="Suga H."/>
            <person name="Archibald J."/>
            <person name="Ball S.G."/>
            <person name="Clark G."/>
            <person name="Dacks J."/>
            <person name="Van Der Giezen M."/>
            <person name="Tsaousis A."/>
            <person name="Roger A."/>
        </authorList>
    </citation>
    <scope>NUCLEOTIDE SEQUENCE [LARGE SCALE GENOMIC DNA]</scope>
    <source>
        <strain evidence="4">ATCC 50177 / NandII</strain>
    </source>
</reference>
<feature type="domain" description="DJ-1/PfpI" evidence="2">
    <location>
        <begin position="3"/>
        <end position="163"/>
    </location>
</feature>
<dbReference type="PANTHER" id="PTHR48094">
    <property type="entry name" value="PROTEIN/NUCLEIC ACID DEGLYCASE DJ-1-RELATED"/>
    <property type="match status" value="1"/>
</dbReference>
<dbReference type="SUPFAM" id="SSF52317">
    <property type="entry name" value="Class I glutamine amidotransferase-like"/>
    <property type="match status" value="1"/>
</dbReference>
<dbReference type="InterPro" id="IPR002818">
    <property type="entry name" value="DJ-1/PfpI"/>
</dbReference>
<dbReference type="PANTHER" id="PTHR48094:SF12">
    <property type="entry name" value="PARKINSON DISEASE PROTEIN 7 HOMOLOG"/>
    <property type="match status" value="1"/>
</dbReference>
<dbReference type="InterPro" id="IPR029062">
    <property type="entry name" value="Class_I_gatase-like"/>
</dbReference>
<keyword evidence="1" id="KW-0677">Repeat</keyword>
<accession>A0A196SJZ0</accession>
<dbReference type="AlphaFoldDB" id="A0A196SJZ0"/>
<dbReference type="GO" id="GO:0005737">
    <property type="term" value="C:cytoplasm"/>
    <property type="evidence" value="ECO:0007669"/>
    <property type="project" value="UniProtKB-ARBA"/>
</dbReference>
<dbReference type="FunFam" id="3.40.50.880:FF:000015">
    <property type="entry name" value="Protein DJ-1 homolog C"/>
    <property type="match status" value="1"/>
</dbReference>
<dbReference type="STRING" id="478820.A0A196SJZ0"/>
<dbReference type="InterPro" id="IPR006287">
    <property type="entry name" value="DJ-1"/>
</dbReference>
<evidence type="ECO:0000313" key="3">
    <source>
        <dbReference type="EMBL" id="OAO17368.1"/>
    </source>
</evidence>
<dbReference type="InterPro" id="IPR050325">
    <property type="entry name" value="Prot/Nucl_acid_deglycase"/>
</dbReference>
<organism evidence="3 4">
    <name type="scientific">Blastocystis sp. subtype 1 (strain ATCC 50177 / NandII)</name>
    <dbReference type="NCBI Taxonomy" id="478820"/>
    <lineage>
        <taxon>Eukaryota</taxon>
        <taxon>Sar</taxon>
        <taxon>Stramenopiles</taxon>
        <taxon>Bigyra</taxon>
        <taxon>Opalozoa</taxon>
        <taxon>Opalinata</taxon>
        <taxon>Blastocystidae</taxon>
        <taxon>Blastocystis</taxon>
    </lineage>
</organism>
<proteinExistence type="predicted"/>
<dbReference type="GO" id="GO:1903189">
    <property type="term" value="P:glyoxal metabolic process"/>
    <property type="evidence" value="ECO:0007669"/>
    <property type="project" value="TreeGrafter"/>
</dbReference>
<dbReference type="OrthoDB" id="543156at2759"/>
<gene>
    <name evidence="3" type="ORF">AV274_0885</name>
</gene>
<dbReference type="Gene3D" id="3.40.50.880">
    <property type="match status" value="1"/>
</dbReference>
<sequence>MPRALVAISEGSEELEAIGVIDVLRRAKVNVTVASVDKTKTVKCARGSVLTADALMKDVSTKEYDAVVLPGGMPGAEHLRDCSALIDLLKRQKESGKIYAAICASPAVVFAHHHLIDGIPATCYPSFREEIEEWKNHKVVVSDNCSTSQGPGTAIDFALQLVASLCGEEVRDKVAKGLLY</sequence>
<dbReference type="Pfam" id="PF01965">
    <property type="entry name" value="DJ-1_PfpI"/>
    <property type="match status" value="1"/>
</dbReference>
<name>A0A196SJZ0_BLAHN</name>
<comment type="caution">
    <text evidence="3">The sequence shown here is derived from an EMBL/GenBank/DDBJ whole genome shotgun (WGS) entry which is preliminary data.</text>
</comment>
<evidence type="ECO:0000259" key="2">
    <source>
        <dbReference type="Pfam" id="PF01965"/>
    </source>
</evidence>
<protein>
    <recommendedName>
        <fullName evidence="2">DJ-1/PfpI domain-containing protein</fullName>
    </recommendedName>
</protein>
<evidence type="ECO:0000256" key="1">
    <source>
        <dbReference type="ARBA" id="ARBA00022737"/>
    </source>
</evidence>
<dbReference type="CDD" id="cd03135">
    <property type="entry name" value="GATase1_DJ-1"/>
    <property type="match status" value="1"/>
</dbReference>
<evidence type="ECO:0000313" key="4">
    <source>
        <dbReference type="Proteomes" id="UP000078348"/>
    </source>
</evidence>
<keyword evidence="4" id="KW-1185">Reference proteome</keyword>
<dbReference type="Proteomes" id="UP000078348">
    <property type="component" value="Unassembled WGS sequence"/>
</dbReference>
<dbReference type="NCBIfam" id="TIGR01383">
    <property type="entry name" value="not_thiJ"/>
    <property type="match status" value="1"/>
</dbReference>